<keyword evidence="5" id="KW-0630">Potassium</keyword>
<dbReference type="EMBL" id="DUZY01000001">
    <property type="protein sequence ID" value="DAD25090.1"/>
    <property type="molecule type" value="Genomic_DNA"/>
</dbReference>
<dbReference type="PANTHER" id="PTHR32468:SF26">
    <property type="entry name" value="CATION_H(+) ANTIPORTER 15"/>
    <property type="match status" value="1"/>
</dbReference>
<evidence type="ECO:0000256" key="2">
    <source>
        <dbReference type="ARBA" id="ARBA00022448"/>
    </source>
</evidence>
<dbReference type="Gene3D" id="1.20.1530.20">
    <property type="match status" value="1"/>
</dbReference>
<evidence type="ECO:0008006" key="15">
    <source>
        <dbReference type="Google" id="ProtNLM"/>
    </source>
</evidence>
<feature type="domain" description="Cation/H+ exchanger transmembrane" evidence="11">
    <location>
        <begin position="62"/>
        <end position="436"/>
    </location>
</feature>
<feature type="domain" description="Cation/H(+) antiporter central" evidence="12">
    <location>
        <begin position="493"/>
        <end position="619"/>
    </location>
</feature>
<dbReference type="AlphaFoldDB" id="A0A822XXM5"/>
<dbReference type="InterPro" id="IPR050794">
    <property type="entry name" value="CPA2_transporter"/>
</dbReference>
<dbReference type="GO" id="GO:0006813">
    <property type="term" value="P:potassium ion transport"/>
    <property type="evidence" value="ECO:0007669"/>
    <property type="project" value="UniProtKB-KW"/>
</dbReference>
<feature type="transmembrane region" description="Helical" evidence="10">
    <location>
        <begin position="417"/>
        <end position="440"/>
    </location>
</feature>
<dbReference type="PANTHER" id="PTHR32468">
    <property type="entry name" value="CATION/H + ANTIPORTER"/>
    <property type="match status" value="1"/>
</dbReference>
<evidence type="ECO:0000256" key="6">
    <source>
        <dbReference type="ARBA" id="ARBA00022989"/>
    </source>
</evidence>
<comment type="caution">
    <text evidence="13">The sequence shown here is derived from an EMBL/GenBank/DDBJ whole genome shotgun (WGS) entry which is preliminary data.</text>
</comment>
<feature type="transmembrane region" description="Helical" evidence="10">
    <location>
        <begin position="46"/>
        <end position="67"/>
    </location>
</feature>
<evidence type="ECO:0000256" key="8">
    <source>
        <dbReference type="ARBA" id="ARBA00023136"/>
    </source>
</evidence>
<dbReference type="Pfam" id="PF00999">
    <property type="entry name" value="Na_H_Exchanger"/>
    <property type="match status" value="1"/>
</dbReference>
<name>A0A822XXM5_NELNU</name>
<dbReference type="GO" id="GO:0015297">
    <property type="term" value="F:antiporter activity"/>
    <property type="evidence" value="ECO:0007669"/>
    <property type="project" value="InterPro"/>
</dbReference>
<protein>
    <recommendedName>
        <fullName evidence="15">Cation/H(+) antiporter 15-like</fullName>
    </recommendedName>
</protein>
<evidence type="ECO:0000313" key="13">
    <source>
        <dbReference type="EMBL" id="DAD25090.1"/>
    </source>
</evidence>
<dbReference type="InterPro" id="IPR006153">
    <property type="entry name" value="Cation/H_exchanger_TM"/>
</dbReference>
<feature type="transmembrane region" description="Helical" evidence="10">
    <location>
        <begin position="327"/>
        <end position="346"/>
    </location>
</feature>
<feature type="transmembrane region" description="Helical" evidence="10">
    <location>
        <begin position="111"/>
        <end position="128"/>
    </location>
</feature>
<reference evidence="13 14" key="1">
    <citation type="journal article" date="2020" name="Mol. Biol. Evol.">
        <title>Distinct Expression and Methylation Patterns for Genes with Different Fates following a Single Whole-Genome Duplication in Flowering Plants.</title>
        <authorList>
            <person name="Shi T."/>
            <person name="Rahmani R.S."/>
            <person name="Gugger P.F."/>
            <person name="Wang M."/>
            <person name="Li H."/>
            <person name="Zhang Y."/>
            <person name="Li Z."/>
            <person name="Wang Q."/>
            <person name="Van de Peer Y."/>
            <person name="Marchal K."/>
            <person name="Chen J."/>
        </authorList>
    </citation>
    <scope>NUCLEOTIDE SEQUENCE [LARGE SCALE GENOMIC DNA]</scope>
    <source>
        <tissue evidence="13">Leaf</tissue>
    </source>
</reference>
<organism evidence="13 14">
    <name type="scientific">Nelumbo nucifera</name>
    <name type="common">Sacred lotus</name>
    <dbReference type="NCBI Taxonomy" id="4432"/>
    <lineage>
        <taxon>Eukaryota</taxon>
        <taxon>Viridiplantae</taxon>
        <taxon>Streptophyta</taxon>
        <taxon>Embryophyta</taxon>
        <taxon>Tracheophyta</taxon>
        <taxon>Spermatophyta</taxon>
        <taxon>Magnoliopsida</taxon>
        <taxon>Proteales</taxon>
        <taxon>Nelumbonaceae</taxon>
        <taxon>Nelumbo</taxon>
    </lineage>
</organism>
<feature type="transmembrane region" description="Helical" evidence="10">
    <location>
        <begin position="74"/>
        <end position="91"/>
    </location>
</feature>
<evidence type="ECO:0000259" key="11">
    <source>
        <dbReference type="Pfam" id="PF00999"/>
    </source>
</evidence>
<feature type="transmembrane region" description="Helical" evidence="10">
    <location>
        <begin position="358"/>
        <end position="379"/>
    </location>
</feature>
<comment type="subcellular location">
    <subcellularLocation>
        <location evidence="1">Membrane</location>
        <topology evidence="1">Multi-pass membrane protein</topology>
    </subcellularLocation>
</comment>
<keyword evidence="8 10" id="KW-0472">Membrane</keyword>
<keyword evidence="2" id="KW-0813">Transport</keyword>
<comment type="similarity">
    <text evidence="9">Belongs to the monovalent cation:proton antiporter 2 (CPA2) transporter (TC 2.A.37) family. CHX (TC 2.A.37.4) subfamily.</text>
</comment>
<feature type="transmembrane region" description="Helical" evidence="10">
    <location>
        <begin position="275"/>
        <end position="296"/>
    </location>
</feature>
<evidence type="ECO:0000256" key="10">
    <source>
        <dbReference type="SAM" id="Phobius"/>
    </source>
</evidence>
<dbReference type="Proteomes" id="UP000607653">
    <property type="component" value="Unassembled WGS sequence"/>
</dbReference>
<dbReference type="InterPro" id="IPR057291">
    <property type="entry name" value="CHX17_2nd"/>
</dbReference>
<dbReference type="GO" id="GO:0016020">
    <property type="term" value="C:membrane"/>
    <property type="evidence" value="ECO:0007669"/>
    <property type="project" value="UniProtKB-SubCell"/>
</dbReference>
<keyword evidence="4 10" id="KW-0812">Transmembrane</keyword>
<evidence type="ECO:0000256" key="3">
    <source>
        <dbReference type="ARBA" id="ARBA00022538"/>
    </source>
</evidence>
<feature type="transmembrane region" description="Helical" evidence="10">
    <location>
        <begin position="174"/>
        <end position="192"/>
    </location>
</feature>
<feature type="transmembrane region" description="Helical" evidence="10">
    <location>
        <begin position="204"/>
        <end position="226"/>
    </location>
</feature>
<evidence type="ECO:0000313" key="14">
    <source>
        <dbReference type="Proteomes" id="UP000607653"/>
    </source>
</evidence>
<sequence length="846" mass="94443">MTEIAETSVYGFGNGSWVQPEPMCQESYRIHSRGFWFGDNPLKCSLPFVLVQIALITSITNSIHFFLRPLRQSKFVSEIIGGIILGPSVLGRSKKFMETVFPMEEKMLMNILSSLASIYFFFLAGVKMDTNSIVRPSVKAFKIGFACFLIPFGIMMFVNLKIRKLFWELGPEHFLFSVSMLISTTPLPNLAYTMNEFNLLTSELGKLAMSSAVVGDVVVYYIVTLYHVFCQESFFDSLRFAASLIAVFGFLLLILRPAVLRINRRTPEGRSVDQVYVVALLVGVLVLVFLCDMVGIMPTHGALLLGLIVPEGSSLGVAIVEKFETMVELFLLPFLVIHCGISTDVFKIQSMSSFAEFLFFLFTGFVGKMMATISISVFCNFSLQNAWFLGLIMNIRGIIDIATFIRWKENTMVNEQAFTVLVLTAVLSTAVVTPLLTIFYKPPRYFAERIRGSIQDARPYSEFQILSCVHNDQDVHPMITLLEASHPNKDSPLSVYVLNLIELIGRSLAVVSGPSEQETATCHQPTGSKQHIEGAFRNYADNSDGLVNVQSFTVIAPYKNMHEDICSLAHQKSATLIIMPFHNNDAIMGGKVGALSSLNHNLIAVAPCSVGILVYRNHGVHHSSLHSDIYLNVALIFIGGADDREALAYVNRMSESPKLRITVIRFQLSHNINGDQDEKQLDDSIVREFRLKNMNNERVTYQEVEVEVEDIEKLLTAMSALQNDIGYDLLIVGRGDWTNGDGMDGREHPELGLLVSHMLREDFDRGWSYILVVQRCGLHLDGNRRPNLPSSIANLKPNLPSSIAKLKPNFPSSIAKLKPNFPSSIAKLKPNFPSSIAKLKPWNIGF</sequence>
<dbReference type="InterPro" id="IPR038770">
    <property type="entry name" value="Na+/solute_symporter_sf"/>
</dbReference>
<feature type="transmembrane region" description="Helical" evidence="10">
    <location>
        <begin position="238"/>
        <end position="255"/>
    </location>
</feature>
<dbReference type="GO" id="GO:1902600">
    <property type="term" value="P:proton transmembrane transport"/>
    <property type="evidence" value="ECO:0007669"/>
    <property type="project" value="InterPro"/>
</dbReference>
<feature type="transmembrane region" description="Helical" evidence="10">
    <location>
        <begin position="386"/>
        <end position="405"/>
    </location>
</feature>
<gene>
    <name evidence="13" type="ORF">HUJ06_026554</name>
</gene>
<feature type="transmembrane region" description="Helical" evidence="10">
    <location>
        <begin position="140"/>
        <end position="162"/>
    </location>
</feature>
<dbReference type="Pfam" id="PF23256">
    <property type="entry name" value="CHX17_2nd"/>
    <property type="match status" value="1"/>
</dbReference>
<keyword evidence="3" id="KW-0633">Potassium transport</keyword>
<evidence type="ECO:0000256" key="1">
    <source>
        <dbReference type="ARBA" id="ARBA00004141"/>
    </source>
</evidence>
<proteinExistence type="inferred from homology"/>
<evidence type="ECO:0000259" key="12">
    <source>
        <dbReference type="Pfam" id="PF23256"/>
    </source>
</evidence>
<evidence type="ECO:0000256" key="9">
    <source>
        <dbReference type="ARBA" id="ARBA00038341"/>
    </source>
</evidence>
<evidence type="ECO:0000256" key="7">
    <source>
        <dbReference type="ARBA" id="ARBA00023065"/>
    </source>
</evidence>
<keyword evidence="14" id="KW-1185">Reference proteome</keyword>
<keyword evidence="6 10" id="KW-1133">Transmembrane helix</keyword>
<keyword evidence="7" id="KW-0406">Ion transport</keyword>
<evidence type="ECO:0000256" key="4">
    <source>
        <dbReference type="ARBA" id="ARBA00022692"/>
    </source>
</evidence>
<evidence type="ECO:0000256" key="5">
    <source>
        <dbReference type="ARBA" id="ARBA00022958"/>
    </source>
</evidence>
<accession>A0A822XXM5</accession>